<dbReference type="InterPro" id="IPR001315">
    <property type="entry name" value="CARD"/>
</dbReference>
<evidence type="ECO:0000259" key="2">
    <source>
        <dbReference type="PROSITE" id="PS50209"/>
    </source>
</evidence>
<keyword evidence="3" id="KW-0418">Kinase</keyword>
<dbReference type="GO" id="GO:0042981">
    <property type="term" value="P:regulation of apoptotic process"/>
    <property type="evidence" value="ECO:0007669"/>
    <property type="project" value="InterPro"/>
</dbReference>
<organism evidence="3 4">
    <name type="scientific">Clarias magur</name>
    <name type="common">Asian catfish</name>
    <name type="synonym">Macropteronotus magur</name>
    <dbReference type="NCBI Taxonomy" id="1594786"/>
    <lineage>
        <taxon>Eukaryota</taxon>
        <taxon>Metazoa</taxon>
        <taxon>Chordata</taxon>
        <taxon>Craniata</taxon>
        <taxon>Vertebrata</taxon>
        <taxon>Euteleostomi</taxon>
        <taxon>Actinopterygii</taxon>
        <taxon>Neopterygii</taxon>
        <taxon>Teleostei</taxon>
        <taxon>Ostariophysi</taxon>
        <taxon>Siluriformes</taxon>
        <taxon>Clariidae</taxon>
        <taxon>Clarias</taxon>
    </lineage>
</organism>
<dbReference type="Proteomes" id="UP000727407">
    <property type="component" value="Unassembled WGS sequence"/>
</dbReference>
<dbReference type="SUPFAM" id="SSF56112">
    <property type="entry name" value="Protein kinase-like (PK-like)"/>
    <property type="match status" value="1"/>
</dbReference>
<proteinExistence type="predicted"/>
<accession>A0A8J4T8P7</accession>
<dbReference type="InterPro" id="IPR045133">
    <property type="entry name" value="IRE1/2-like"/>
</dbReference>
<keyword evidence="4" id="KW-1185">Reference proteome</keyword>
<dbReference type="Pfam" id="PF00619">
    <property type="entry name" value="CARD"/>
    <property type="match status" value="1"/>
</dbReference>
<dbReference type="Gene3D" id="1.10.533.10">
    <property type="entry name" value="Death Domain, Fas"/>
    <property type="match status" value="1"/>
</dbReference>
<dbReference type="GO" id="GO:1990604">
    <property type="term" value="C:IRE1-TRAF2-ASK1 complex"/>
    <property type="evidence" value="ECO:0007669"/>
    <property type="project" value="TreeGrafter"/>
</dbReference>
<dbReference type="OrthoDB" id="63989at2759"/>
<dbReference type="SMART" id="SM00220">
    <property type="entry name" value="S_TKc"/>
    <property type="match status" value="1"/>
</dbReference>
<dbReference type="PROSITE" id="PS50209">
    <property type="entry name" value="CARD"/>
    <property type="match status" value="1"/>
</dbReference>
<dbReference type="InterPro" id="IPR008271">
    <property type="entry name" value="Ser/Thr_kinase_AS"/>
</dbReference>
<feature type="non-terminal residue" evidence="3">
    <location>
        <position position="470"/>
    </location>
</feature>
<evidence type="ECO:0000259" key="1">
    <source>
        <dbReference type="PROSITE" id="PS50011"/>
    </source>
</evidence>
<dbReference type="GO" id="GO:0005524">
    <property type="term" value="F:ATP binding"/>
    <property type="evidence" value="ECO:0007669"/>
    <property type="project" value="InterPro"/>
</dbReference>
<feature type="domain" description="CARD" evidence="2">
    <location>
        <begin position="8"/>
        <end position="75"/>
    </location>
</feature>
<protein>
    <submittedName>
        <fullName evidence="3">Serine/threonine-protein kinase/endoribonuclease ire-1-like isoform X1</fullName>
    </submittedName>
</protein>
<reference evidence="3" key="1">
    <citation type="submission" date="2020-07" db="EMBL/GenBank/DDBJ databases">
        <title>Clarias magur genome sequencing, assembly and annotation.</title>
        <authorList>
            <person name="Kushwaha B."/>
            <person name="Kumar R."/>
            <person name="Das P."/>
            <person name="Joshi C.G."/>
            <person name="Kumar D."/>
            <person name="Nagpure N.S."/>
            <person name="Pandey M."/>
            <person name="Agarwal S."/>
            <person name="Srivastava S."/>
            <person name="Singh M."/>
            <person name="Sahoo L."/>
            <person name="Jayasankar P."/>
            <person name="Meher P.K."/>
            <person name="Koringa P.G."/>
            <person name="Iquebal M.A."/>
            <person name="Das S.P."/>
            <person name="Bit A."/>
            <person name="Patnaik S."/>
            <person name="Patel N."/>
            <person name="Shah T.M."/>
            <person name="Hinsu A."/>
            <person name="Jena J.K."/>
        </authorList>
    </citation>
    <scope>NUCLEOTIDE SEQUENCE</scope>
    <source>
        <strain evidence="3">CIFAMagur01</strain>
        <tissue evidence="3">Testis</tissue>
    </source>
</reference>
<dbReference type="Gene3D" id="1.10.510.10">
    <property type="entry name" value="Transferase(Phosphotransferase) domain 1"/>
    <property type="match status" value="1"/>
</dbReference>
<evidence type="ECO:0000313" key="4">
    <source>
        <dbReference type="Proteomes" id="UP000727407"/>
    </source>
</evidence>
<dbReference type="GO" id="GO:0004674">
    <property type="term" value="F:protein serine/threonine kinase activity"/>
    <property type="evidence" value="ECO:0007669"/>
    <property type="project" value="InterPro"/>
</dbReference>
<dbReference type="PROSITE" id="PS00108">
    <property type="entry name" value="PROTEIN_KINASE_ST"/>
    <property type="match status" value="1"/>
</dbReference>
<feature type="domain" description="Protein kinase" evidence="1">
    <location>
        <begin position="148"/>
        <end position="399"/>
    </location>
</feature>
<dbReference type="PANTHER" id="PTHR13954">
    <property type="entry name" value="IRE1-RELATED"/>
    <property type="match status" value="1"/>
</dbReference>
<dbReference type="GO" id="GO:0036498">
    <property type="term" value="P:IRE1-mediated unfolded protein response"/>
    <property type="evidence" value="ECO:0007669"/>
    <property type="project" value="TreeGrafter"/>
</dbReference>
<dbReference type="PROSITE" id="PS50011">
    <property type="entry name" value="PROTEIN_KINASE_DOM"/>
    <property type="match status" value="1"/>
</dbReference>
<dbReference type="InterPro" id="IPR011009">
    <property type="entry name" value="Kinase-like_dom_sf"/>
</dbReference>
<dbReference type="InterPro" id="IPR011029">
    <property type="entry name" value="DEATH-like_dom_sf"/>
</dbReference>
<sequence>MAEARHNITTDATDFVDAMRDTLIQRVCLVMPLADALLQGNHINPESYANIQAEGTTQSQMRELYRSLNNEPSKAAFYEALKRYEGFLVRELEKKHRRQGSQRVDNKTNTKLKERWLKNSNKYRTKFQELIEDPDLKILGNGKLFLCTKSKYKIGSGAEGTQVYIGMRNDGTEVAVKRMVKDDNKQLKDEMNVLRDPRLEHKNIVRYLDFSEDQDFVYLCLQLCECDFEEYKKTRGLDQDALKKVMKDVLLGLQVLHNAQIIHRDLKPWNILIDVGGNARLADFGISRMINQDASTVHTSRAGTRGWEAAEILKGNTDGTHGYKTSTDIQVAGMVMYYILSGGKHPFGTGYETEENIRKGNYQLDETTDVEAKDLIEKMIAHEPKARLSINEAVEHPYFWDDKGRDGFLRDIGDKKPVQKYKEVDAKLQEALGKYARFSDWKSKIEEKCDPKLPDDLLGLLRFLRNRLVH</sequence>
<dbReference type="AlphaFoldDB" id="A0A8J4T8P7"/>
<comment type="caution">
    <text evidence="3">The sequence shown here is derived from an EMBL/GenBank/DDBJ whole genome shotgun (WGS) entry which is preliminary data.</text>
</comment>
<dbReference type="SUPFAM" id="SSF47986">
    <property type="entry name" value="DEATH domain"/>
    <property type="match status" value="1"/>
</dbReference>
<dbReference type="Pfam" id="PF00069">
    <property type="entry name" value="Pkinase"/>
    <property type="match status" value="1"/>
</dbReference>
<dbReference type="GO" id="GO:0004521">
    <property type="term" value="F:RNA endonuclease activity"/>
    <property type="evidence" value="ECO:0007669"/>
    <property type="project" value="InterPro"/>
</dbReference>
<dbReference type="GO" id="GO:0051082">
    <property type="term" value="F:unfolded protein binding"/>
    <property type="evidence" value="ECO:0007669"/>
    <property type="project" value="TreeGrafter"/>
</dbReference>
<dbReference type="PANTHER" id="PTHR13954:SF28">
    <property type="match status" value="1"/>
</dbReference>
<name>A0A8J4T8P7_CLAMG</name>
<gene>
    <name evidence="3" type="ORF">DAT39_019333</name>
</gene>
<keyword evidence="3" id="KW-0808">Transferase</keyword>
<dbReference type="InterPro" id="IPR000719">
    <property type="entry name" value="Prot_kinase_dom"/>
</dbReference>
<evidence type="ECO:0000313" key="3">
    <source>
        <dbReference type="EMBL" id="KAF5890965.1"/>
    </source>
</evidence>
<dbReference type="EMBL" id="QNUK01000629">
    <property type="protein sequence ID" value="KAF5890965.1"/>
    <property type="molecule type" value="Genomic_DNA"/>
</dbReference>
<dbReference type="GO" id="GO:0070059">
    <property type="term" value="P:intrinsic apoptotic signaling pathway in response to endoplasmic reticulum stress"/>
    <property type="evidence" value="ECO:0007669"/>
    <property type="project" value="TreeGrafter"/>
</dbReference>